<dbReference type="GO" id="GO:0051539">
    <property type="term" value="F:4 iron, 4 sulfur cluster binding"/>
    <property type="evidence" value="ECO:0007669"/>
    <property type="project" value="UniProtKB-KW"/>
</dbReference>
<comment type="function">
    <text evidence="14">Catalyzes the conversion of dethiobiotin (DTB) to biotin by the insertion of a sulfur atom into dethiobiotin via a radical-based mechanism.</text>
</comment>
<comment type="catalytic activity">
    <reaction evidence="13 14">
        <text>(4R,5S)-dethiobiotin + (sulfur carrier)-SH + 2 reduced [2Fe-2S]-[ferredoxin] + 2 S-adenosyl-L-methionine = (sulfur carrier)-H + biotin + 2 5'-deoxyadenosine + 2 L-methionine + 2 oxidized [2Fe-2S]-[ferredoxin]</text>
        <dbReference type="Rhea" id="RHEA:22060"/>
        <dbReference type="Rhea" id="RHEA-COMP:10000"/>
        <dbReference type="Rhea" id="RHEA-COMP:10001"/>
        <dbReference type="Rhea" id="RHEA-COMP:14737"/>
        <dbReference type="Rhea" id="RHEA-COMP:14739"/>
        <dbReference type="ChEBI" id="CHEBI:17319"/>
        <dbReference type="ChEBI" id="CHEBI:29917"/>
        <dbReference type="ChEBI" id="CHEBI:33737"/>
        <dbReference type="ChEBI" id="CHEBI:33738"/>
        <dbReference type="ChEBI" id="CHEBI:57586"/>
        <dbReference type="ChEBI" id="CHEBI:57844"/>
        <dbReference type="ChEBI" id="CHEBI:59789"/>
        <dbReference type="ChEBI" id="CHEBI:64428"/>
        <dbReference type="ChEBI" id="CHEBI:149473"/>
        <dbReference type="EC" id="2.8.1.6"/>
    </reaction>
</comment>
<feature type="domain" description="Radical SAM core" evidence="16">
    <location>
        <begin position="51"/>
        <end position="282"/>
    </location>
</feature>
<accession>A0A377GY17</accession>
<dbReference type="Pfam" id="PF06968">
    <property type="entry name" value="BATS"/>
    <property type="match status" value="1"/>
</dbReference>
<reference evidence="17 18" key="1">
    <citation type="submission" date="2018-06" db="EMBL/GenBank/DDBJ databases">
        <authorList>
            <consortium name="Pathogen Informatics"/>
            <person name="Doyle S."/>
        </authorList>
    </citation>
    <scope>NUCLEOTIDE SEQUENCE [LARGE SCALE GENOMIC DNA]</scope>
    <source>
        <strain evidence="17 18">NCTC10723</strain>
    </source>
</reference>
<evidence type="ECO:0000256" key="1">
    <source>
        <dbReference type="ARBA" id="ARBA00004942"/>
    </source>
</evidence>
<dbReference type="InterPro" id="IPR058240">
    <property type="entry name" value="rSAM_sf"/>
</dbReference>
<evidence type="ECO:0000256" key="3">
    <source>
        <dbReference type="ARBA" id="ARBA00011738"/>
    </source>
</evidence>
<dbReference type="SMART" id="SM00729">
    <property type="entry name" value="Elp3"/>
    <property type="match status" value="1"/>
</dbReference>
<evidence type="ECO:0000256" key="2">
    <source>
        <dbReference type="ARBA" id="ARBA00010765"/>
    </source>
</evidence>
<dbReference type="AlphaFoldDB" id="A0A377GY17"/>
<dbReference type="PROSITE" id="PS51918">
    <property type="entry name" value="RADICAL_SAM"/>
    <property type="match status" value="1"/>
</dbReference>
<evidence type="ECO:0000313" key="17">
    <source>
        <dbReference type="EMBL" id="STO31869.1"/>
    </source>
</evidence>
<keyword evidence="7 14" id="KW-0949">S-adenosyl-L-methionine</keyword>
<comment type="pathway">
    <text evidence="1 14">Cofactor biosynthesis; biotin biosynthesis; biotin from 7,8-diaminononanoate: step 2/2.</text>
</comment>
<dbReference type="SFLD" id="SFLDG01278">
    <property type="entry name" value="biotin_synthase_like"/>
    <property type="match status" value="1"/>
</dbReference>
<dbReference type="InterPro" id="IPR002684">
    <property type="entry name" value="Biotin_synth/BioAB"/>
</dbReference>
<feature type="binding site" evidence="14 15">
    <location>
        <position position="76"/>
    </location>
    <ligand>
        <name>[4Fe-4S] cluster</name>
        <dbReference type="ChEBI" id="CHEBI:49883"/>
        <note>4Fe-4S-S-AdoMet</note>
    </ligand>
</feature>
<dbReference type="NCBIfam" id="TIGR00433">
    <property type="entry name" value="bioB"/>
    <property type="match status" value="1"/>
</dbReference>
<dbReference type="GO" id="GO:0004076">
    <property type="term" value="F:biotin synthase activity"/>
    <property type="evidence" value="ECO:0007669"/>
    <property type="project" value="UniProtKB-UniRule"/>
</dbReference>
<dbReference type="SFLD" id="SFLDS00029">
    <property type="entry name" value="Radical_SAM"/>
    <property type="match status" value="1"/>
</dbReference>
<evidence type="ECO:0000256" key="9">
    <source>
        <dbReference type="ARBA" id="ARBA00022723"/>
    </source>
</evidence>
<dbReference type="EC" id="2.8.1.6" evidence="4 14"/>
<dbReference type="PANTHER" id="PTHR22976">
    <property type="entry name" value="BIOTIN SYNTHASE"/>
    <property type="match status" value="1"/>
</dbReference>
<keyword evidence="8 14" id="KW-0001">2Fe-2S</keyword>
<comment type="cofactor">
    <cofactor evidence="14">
        <name>[2Fe-2S] cluster</name>
        <dbReference type="ChEBI" id="CHEBI:190135"/>
    </cofactor>
    <text evidence="14">Binds 1 [2Fe-2S] cluster. The cluster is coordinated with 3 cysteines and 1 arginine.</text>
</comment>
<dbReference type="EMBL" id="UGGU01000003">
    <property type="protein sequence ID" value="STO31869.1"/>
    <property type="molecule type" value="Genomic_DNA"/>
</dbReference>
<evidence type="ECO:0000256" key="12">
    <source>
        <dbReference type="ARBA" id="ARBA00023014"/>
    </source>
</evidence>
<comment type="similarity">
    <text evidence="2 14">Belongs to the radical SAM superfamily. Biotin synthase family.</text>
</comment>
<dbReference type="Pfam" id="PF04055">
    <property type="entry name" value="Radical_SAM"/>
    <property type="match status" value="1"/>
</dbReference>
<feature type="binding site" evidence="14 15">
    <location>
        <position position="147"/>
    </location>
    <ligand>
        <name>[2Fe-2S] cluster</name>
        <dbReference type="ChEBI" id="CHEBI:190135"/>
    </ligand>
</feature>
<dbReference type="Proteomes" id="UP000255328">
    <property type="component" value="Unassembled WGS sequence"/>
</dbReference>
<name>A0A377GY17_9FUSO</name>
<evidence type="ECO:0000256" key="7">
    <source>
        <dbReference type="ARBA" id="ARBA00022691"/>
    </source>
</evidence>
<comment type="subunit">
    <text evidence="3 14">Homodimer.</text>
</comment>
<keyword evidence="18" id="KW-1185">Reference proteome</keyword>
<dbReference type="PANTHER" id="PTHR22976:SF2">
    <property type="entry name" value="BIOTIN SYNTHASE, MITOCHONDRIAL"/>
    <property type="match status" value="1"/>
</dbReference>
<feature type="binding site" evidence="14 15">
    <location>
        <position position="69"/>
    </location>
    <ligand>
        <name>[4Fe-4S] cluster</name>
        <dbReference type="ChEBI" id="CHEBI:49883"/>
        <note>4Fe-4S-S-AdoMet</note>
    </ligand>
</feature>
<protein>
    <recommendedName>
        <fullName evidence="4 14">Biotin synthase</fullName>
        <ecNumber evidence="4 14">2.8.1.6</ecNumber>
    </recommendedName>
</protein>
<feature type="binding site" evidence="14 15">
    <location>
        <position position="113"/>
    </location>
    <ligand>
        <name>[2Fe-2S] cluster</name>
        <dbReference type="ChEBI" id="CHEBI:190135"/>
    </ligand>
</feature>
<keyword evidence="9 14" id="KW-0479">Metal-binding</keyword>
<keyword evidence="6 14" id="KW-0808">Transferase</keyword>
<dbReference type="FunFam" id="3.20.20.70:FF:000026">
    <property type="entry name" value="Biotin synthase"/>
    <property type="match status" value="1"/>
</dbReference>
<organism evidence="17 18">
    <name type="scientific">Fusobacterium necrogenes</name>
    <dbReference type="NCBI Taxonomy" id="858"/>
    <lineage>
        <taxon>Bacteria</taxon>
        <taxon>Fusobacteriati</taxon>
        <taxon>Fusobacteriota</taxon>
        <taxon>Fusobacteriia</taxon>
        <taxon>Fusobacteriales</taxon>
        <taxon>Fusobacteriaceae</taxon>
        <taxon>Fusobacterium</taxon>
    </lineage>
</organism>
<keyword evidence="11 14" id="KW-0408">Iron</keyword>
<evidence type="ECO:0000256" key="13">
    <source>
        <dbReference type="ARBA" id="ARBA00051157"/>
    </source>
</evidence>
<dbReference type="GO" id="GO:0051537">
    <property type="term" value="F:2 iron, 2 sulfur cluster binding"/>
    <property type="evidence" value="ECO:0007669"/>
    <property type="project" value="UniProtKB-KW"/>
</dbReference>
<evidence type="ECO:0000256" key="8">
    <source>
        <dbReference type="ARBA" id="ARBA00022714"/>
    </source>
</evidence>
<dbReference type="GO" id="GO:0009102">
    <property type="term" value="P:biotin biosynthetic process"/>
    <property type="evidence" value="ECO:0007669"/>
    <property type="project" value="UniProtKB-UniRule"/>
</dbReference>
<dbReference type="InterPro" id="IPR013785">
    <property type="entry name" value="Aldolase_TIM"/>
</dbReference>
<keyword evidence="10 14" id="KW-0093">Biotin biosynthesis</keyword>
<evidence type="ECO:0000256" key="4">
    <source>
        <dbReference type="ARBA" id="ARBA00012236"/>
    </source>
</evidence>
<keyword evidence="12 14" id="KW-0411">Iron-sulfur</keyword>
<evidence type="ECO:0000256" key="15">
    <source>
        <dbReference type="PIRSR" id="PIRSR001619-1"/>
    </source>
</evidence>
<dbReference type="SFLD" id="SFLDG01060">
    <property type="entry name" value="BATS_domain_containing"/>
    <property type="match status" value="1"/>
</dbReference>
<dbReference type="InterPro" id="IPR010722">
    <property type="entry name" value="BATS_dom"/>
</dbReference>
<evidence type="ECO:0000313" key="18">
    <source>
        <dbReference type="Proteomes" id="UP000255328"/>
    </source>
</evidence>
<comment type="cofactor">
    <cofactor evidence="15">
        <name>[2Fe-2S] cluster</name>
        <dbReference type="ChEBI" id="CHEBI:190135"/>
    </cofactor>
    <text evidence="15">Binds 1 [2Fe-2S] cluster. The cluster is coordinated with 3 cysteines and 1 arginine.</text>
</comment>
<dbReference type="InterPro" id="IPR007197">
    <property type="entry name" value="rSAM"/>
</dbReference>
<feature type="binding site" evidence="14 15">
    <location>
        <position position="73"/>
    </location>
    <ligand>
        <name>[4Fe-4S] cluster</name>
        <dbReference type="ChEBI" id="CHEBI:49883"/>
        <note>4Fe-4S-S-AdoMet</note>
    </ligand>
</feature>
<evidence type="ECO:0000256" key="6">
    <source>
        <dbReference type="ARBA" id="ARBA00022679"/>
    </source>
</evidence>
<dbReference type="SUPFAM" id="SSF102114">
    <property type="entry name" value="Radical SAM enzymes"/>
    <property type="match status" value="1"/>
</dbReference>
<dbReference type="HAMAP" id="MF_01694">
    <property type="entry name" value="BioB"/>
    <property type="match status" value="1"/>
</dbReference>
<sequence>MKDFIKKLKNKVLKKERITFEDAKRLCSISVDEKNIFEELCNSADEIREKFCGNIFDLCTITNAKSGKCSEDCKYCAQSAHFKTGVEVYPLISKEKALDEAKKVEIEGANRYSLVTSGRGLNGDSEESDRLAEIYNYLKENTNLSLCASHGISDKKALEKLFKAGVKTYHHNLESSREFYGNICTTHTYDERIKTIKLAQEVGLQVCSGGIWGLGESEEDRIKMAFELQKLGVFSIPINILMPIPGTPLENNKPLEPREILKMIAIYRFILPEAYLRYAGGRIKLGELQEKGIKSGINSALTGNFLTTTGTTIESDKAMVRRNGYEIK</sequence>
<evidence type="ECO:0000256" key="10">
    <source>
        <dbReference type="ARBA" id="ARBA00022756"/>
    </source>
</evidence>
<evidence type="ECO:0000259" key="16">
    <source>
        <dbReference type="PROSITE" id="PS51918"/>
    </source>
</evidence>
<dbReference type="GO" id="GO:0005506">
    <property type="term" value="F:iron ion binding"/>
    <property type="evidence" value="ECO:0007669"/>
    <property type="project" value="UniProtKB-UniRule"/>
</dbReference>
<feature type="binding site" evidence="14 15">
    <location>
        <position position="207"/>
    </location>
    <ligand>
        <name>[2Fe-2S] cluster</name>
        <dbReference type="ChEBI" id="CHEBI:190135"/>
    </ligand>
</feature>
<dbReference type="CDD" id="cd01335">
    <property type="entry name" value="Radical_SAM"/>
    <property type="match status" value="1"/>
</dbReference>
<dbReference type="OrthoDB" id="9786826at2"/>
<dbReference type="InterPro" id="IPR024177">
    <property type="entry name" value="Biotin_synthase"/>
</dbReference>
<dbReference type="InterPro" id="IPR006638">
    <property type="entry name" value="Elp3/MiaA/NifB-like_rSAM"/>
</dbReference>
<evidence type="ECO:0000256" key="14">
    <source>
        <dbReference type="HAMAP-Rule" id="MF_01694"/>
    </source>
</evidence>
<dbReference type="SMART" id="SM00876">
    <property type="entry name" value="BATS"/>
    <property type="match status" value="1"/>
</dbReference>
<dbReference type="Gene3D" id="3.20.20.70">
    <property type="entry name" value="Aldolase class I"/>
    <property type="match status" value="1"/>
</dbReference>
<dbReference type="RefSeq" id="WP_115270562.1">
    <property type="nucleotide sequence ID" value="NZ_CASFEE010000051.1"/>
</dbReference>
<evidence type="ECO:0000256" key="5">
    <source>
        <dbReference type="ARBA" id="ARBA00022485"/>
    </source>
</evidence>
<comment type="cofactor">
    <cofactor evidence="14 15">
        <name>[4Fe-4S] cluster</name>
        <dbReference type="ChEBI" id="CHEBI:49883"/>
    </cofactor>
    <text evidence="14 15">Binds 1 [4Fe-4S] cluster. The cluster is coordinated with 3 cysteines and an exchangeable S-adenosyl-L-methionine.</text>
</comment>
<proteinExistence type="inferred from homology"/>
<evidence type="ECO:0000256" key="11">
    <source>
        <dbReference type="ARBA" id="ARBA00023004"/>
    </source>
</evidence>
<gene>
    <name evidence="17" type="primary">bioB_2</name>
    <name evidence="14" type="synonym">bioB</name>
    <name evidence="17" type="ORF">NCTC10723_01330</name>
</gene>
<dbReference type="PIRSF" id="PIRSF001619">
    <property type="entry name" value="Biotin_synth"/>
    <property type="match status" value="1"/>
</dbReference>
<feature type="binding site" evidence="14 15">
    <location>
        <position position="277"/>
    </location>
    <ligand>
        <name>[2Fe-2S] cluster</name>
        <dbReference type="ChEBI" id="CHEBI:190135"/>
    </ligand>
</feature>
<dbReference type="UniPathway" id="UPA00078">
    <property type="reaction ID" value="UER00162"/>
</dbReference>
<keyword evidence="5 14" id="KW-0004">4Fe-4S</keyword>